<dbReference type="EMBL" id="CP015059">
    <property type="protein sequence ID" value="QGN17028.1"/>
    <property type="molecule type" value="Genomic_DNA"/>
</dbReference>
<evidence type="ECO:0000256" key="11">
    <source>
        <dbReference type="RuleBase" id="RU000488"/>
    </source>
</evidence>
<evidence type="ECO:0000256" key="5">
    <source>
        <dbReference type="ARBA" id="ARBA00022737"/>
    </source>
</evidence>
<evidence type="ECO:0000313" key="13">
    <source>
        <dbReference type="EMBL" id="QGN17028.1"/>
    </source>
</evidence>
<gene>
    <name evidence="13" type="primary">FLX1</name>
    <name evidence="13" type="ORF">FIM1_3757</name>
</gene>
<dbReference type="InterPro" id="IPR002067">
    <property type="entry name" value="MCP"/>
</dbReference>
<keyword evidence="6" id="KW-0999">Mitochondrion inner membrane</keyword>
<dbReference type="PANTHER" id="PTHR45683">
    <property type="entry name" value="MITOCHONDRIAL NICOTINAMIDE ADENINE DINUCLEOTIDE TRANSPORTER 1-RELATED-RELATED"/>
    <property type="match status" value="1"/>
</dbReference>
<evidence type="ECO:0000256" key="6">
    <source>
        <dbReference type="ARBA" id="ARBA00022792"/>
    </source>
</evidence>
<accession>A0ABX6EXL2</accession>
<evidence type="ECO:0000313" key="14">
    <source>
        <dbReference type="Proteomes" id="UP000422736"/>
    </source>
</evidence>
<evidence type="ECO:0000256" key="10">
    <source>
        <dbReference type="PROSITE-ProRule" id="PRU00282"/>
    </source>
</evidence>
<proteinExistence type="inferred from homology"/>
<feature type="repeat" description="Solcar" evidence="10">
    <location>
        <begin position="223"/>
        <end position="306"/>
    </location>
</feature>
<sequence length="307" mass="33962">MDSNSRSSLSPLQKEVASGLTAGIITTIVTHPLDLIKLRLQLAAINSKPVSYYSQVQQVLKDGNGLNHTLKEAYRGLTINVLGNAIAWGLYFGLYRVSKDLVYSMSSYTNQENKFMNDRQMSSTLYLFSAGASGLATAVLTNPMWVIKTRIMSTNSSHGYSSISNAICRICKEEGIKTFWKGLLPSLLGVSQGALYFSIYDTLKLKYLHDKTAVKERKLTAGETIGIISLSKMISVSTVYPLQLLKTNLQAFKSQNNENSSTKALIRSIWARNGLSGFYKGLMANLIRAIPSTCITFGTYEHFKHIL</sequence>
<keyword evidence="3 11" id="KW-0813">Transport</keyword>
<keyword evidence="7 12" id="KW-1133">Transmembrane helix</keyword>
<dbReference type="PRINTS" id="PR00926">
    <property type="entry name" value="MITOCARRIER"/>
</dbReference>
<keyword evidence="5" id="KW-0677">Repeat</keyword>
<reference evidence="13 14" key="1">
    <citation type="submission" date="2016-03" db="EMBL/GenBank/DDBJ databases">
        <title>How can Kluyveromyces marxianus grow so fast - potential evolutionary course in Saccharomyces Complex revealed by comparative genomics.</title>
        <authorList>
            <person name="Mo W."/>
            <person name="Lu W."/>
            <person name="Yang X."/>
            <person name="Qi J."/>
            <person name="Lv H."/>
        </authorList>
    </citation>
    <scope>NUCLEOTIDE SEQUENCE [LARGE SCALE GENOMIC DNA]</scope>
    <source>
        <strain evidence="13 14">FIM1</strain>
    </source>
</reference>
<evidence type="ECO:0000256" key="7">
    <source>
        <dbReference type="ARBA" id="ARBA00022989"/>
    </source>
</evidence>
<dbReference type="InterPro" id="IPR044712">
    <property type="entry name" value="SLC25A32-like"/>
</dbReference>
<comment type="subcellular location">
    <subcellularLocation>
        <location evidence="1">Mitochondrion inner membrane</location>
        <topology evidence="1">Multi-pass membrane protein</topology>
    </subcellularLocation>
</comment>
<dbReference type="InterPro" id="IPR023395">
    <property type="entry name" value="MCP_dom_sf"/>
</dbReference>
<feature type="transmembrane region" description="Helical" evidence="12">
    <location>
        <begin position="77"/>
        <end position="95"/>
    </location>
</feature>
<feature type="transmembrane region" description="Helical" evidence="12">
    <location>
        <begin position="125"/>
        <end position="147"/>
    </location>
</feature>
<keyword evidence="4 10" id="KW-0812">Transmembrane</keyword>
<evidence type="ECO:0000256" key="8">
    <source>
        <dbReference type="ARBA" id="ARBA00023128"/>
    </source>
</evidence>
<name>A0ABX6EXL2_KLUMA</name>
<feature type="repeat" description="Solcar" evidence="10">
    <location>
        <begin position="10"/>
        <end position="101"/>
    </location>
</feature>
<dbReference type="PROSITE" id="PS50920">
    <property type="entry name" value="SOLCAR"/>
    <property type="match status" value="3"/>
</dbReference>
<dbReference type="Pfam" id="PF00153">
    <property type="entry name" value="Mito_carr"/>
    <property type="match status" value="3"/>
</dbReference>
<protein>
    <submittedName>
        <fullName evidence="13">Mitochondrial FAD carrier protein FLX1</fullName>
    </submittedName>
</protein>
<keyword evidence="14" id="KW-1185">Reference proteome</keyword>
<comment type="similarity">
    <text evidence="2 11">Belongs to the mitochondrial carrier (TC 2.A.29) family.</text>
</comment>
<organism evidence="13 14">
    <name type="scientific">Kluyveromyces marxianus</name>
    <name type="common">Yeast</name>
    <name type="synonym">Candida kefyr</name>
    <dbReference type="NCBI Taxonomy" id="4911"/>
    <lineage>
        <taxon>Eukaryota</taxon>
        <taxon>Fungi</taxon>
        <taxon>Dikarya</taxon>
        <taxon>Ascomycota</taxon>
        <taxon>Saccharomycotina</taxon>
        <taxon>Saccharomycetes</taxon>
        <taxon>Saccharomycetales</taxon>
        <taxon>Saccharomycetaceae</taxon>
        <taxon>Kluyveromyces</taxon>
    </lineage>
</organism>
<evidence type="ECO:0000256" key="12">
    <source>
        <dbReference type="SAM" id="Phobius"/>
    </source>
</evidence>
<feature type="repeat" description="Solcar" evidence="10">
    <location>
        <begin position="121"/>
        <end position="206"/>
    </location>
</feature>
<evidence type="ECO:0000256" key="3">
    <source>
        <dbReference type="ARBA" id="ARBA00022448"/>
    </source>
</evidence>
<evidence type="ECO:0000256" key="2">
    <source>
        <dbReference type="ARBA" id="ARBA00006375"/>
    </source>
</evidence>
<dbReference type="SUPFAM" id="SSF103506">
    <property type="entry name" value="Mitochondrial carrier"/>
    <property type="match status" value="1"/>
</dbReference>
<evidence type="ECO:0000256" key="4">
    <source>
        <dbReference type="ARBA" id="ARBA00022692"/>
    </source>
</evidence>
<dbReference type="Gene3D" id="1.50.40.10">
    <property type="entry name" value="Mitochondrial carrier domain"/>
    <property type="match status" value="1"/>
</dbReference>
<evidence type="ECO:0000256" key="9">
    <source>
        <dbReference type="ARBA" id="ARBA00023136"/>
    </source>
</evidence>
<dbReference type="Proteomes" id="UP000422736">
    <property type="component" value="Chromosome 6"/>
</dbReference>
<evidence type="ECO:0000256" key="1">
    <source>
        <dbReference type="ARBA" id="ARBA00004448"/>
    </source>
</evidence>
<keyword evidence="8" id="KW-0496">Mitochondrion</keyword>
<dbReference type="InterPro" id="IPR018108">
    <property type="entry name" value="MCP_transmembrane"/>
</dbReference>
<keyword evidence="9 10" id="KW-0472">Membrane</keyword>